<feature type="binding site" evidence="6 7">
    <location>
        <position position="100"/>
    </location>
    <ligand>
        <name>S-adenosyl-L-methionine</name>
        <dbReference type="ChEBI" id="CHEBI:59789"/>
    </ligand>
</feature>
<dbReference type="OrthoDB" id="9789043at2"/>
<dbReference type="SUPFAM" id="SSF75217">
    <property type="entry name" value="alpha/beta knot"/>
    <property type="match status" value="1"/>
</dbReference>
<protein>
    <recommendedName>
        <fullName evidence="6">Putative tRNA (cytidine(34)-2'-O)-methyltransferase</fullName>
        <ecNumber evidence="6">2.1.1.207</ecNumber>
    </recommendedName>
    <alternativeName>
        <fullName evidence="6">tRNA (cytidine/uridine-2'-O-)-methyltransferase</fullName>
    </alternativeName>
</protein>
<proteinExistence type="inferred from homology"/>
<evidence type="ECO:0000256" key="2">
    <source>
        <dbReference type="ARBA" id="ARBA00022603"/>
    </source>
</evidence>
<dbReference type="PANTHER" id="PTHR42971">
    <property type="entry name" value="TRNA (CYTIDINE(34)-2'-O)-METHYLTRANSFERASE"/>
    <property type="match status" value="1"/>
</dbReference>
<keyword evidence="2 6" id="KW-0489">Methyltransferase</keyword>
<dbReference type="EMBL" id="FWWZ01000001">
    <property type="protein sequence ID" value="SMC09469.1"/>
    <property type="molecule type" value="Genomic_DNA"/>
</dbReference>
<dbReference type="AlphaFoldDB" id="A0A1W1WTE2"/>
<keyword evidence="3 6" id="KW-0808">Transferase</keyword>
<dbReference type="InterPro" id="IPR001537">
    <property type="entry name" value="SpoU_MeTrfase"/>
</dbReference>
<comment type="catalytic activity">
    <reaction evidence="6">
        <text>5-carboxymethylaminomethyluridine(34) in tRNA(Leu) + S-adenosyl-L-methionine = 5-carboxymethylaminomethyl-2'-O-methyluridine(34) in tRNA(Leu) + S-adenosyl-L-homocysteine + H(+)</text>
        <dbReference type="Rhea" id="RHEA:43088"/>
        <dbReference type="Rhea" id="RHEA-COMP:10333"/>
        <dbReference type="Rhea" id="RHEA-COMP:10334"/>
        <dbReference type="ChEBI" id="CHEBI:15378"/>
        <dbReference type="ChEBI" id="CHEBI:57856"/>
        <dbReference type="ChEBI" id="CHEBI:59789"/>
        <dbReference type="ChEBI" id="CHEBI:74508"/>
        <dbReference type="ChEBI" id="CHEBI:74511"/>
        <dbReference type="EC" id="2.1.1.207"/>
    </reaction>
</comment>
<accession>A0A1W1WTE2</accession>
<dbReference type="GO" id="GO:0003723">
    <property type="term" value="F:RNA binding"/>
    <property type="evidence" value="ECO:0007669"/>
    <property type="project" value="InterPro"/>
</dbReference>
<gene>
    <name evidence="9" type="ORF">SAMN05660197_1277</name>
</gene>
<comment type="catalytic activity">
    <reaction evidence="6">
        <text>cytidine(34) in tRNA + S-adenosyl-L-methionine = 2'-O-methylcytidine(34) in tRNA + S-adenosyl-L-homocysteine + H(+)</text>
        <dbReference type="Rhea" id="RHEA:43084"/>
        <dbReference type="Rhea" id="RHEA-COMP:10331"/>
        <dbReference type="Rhea" id="RHEA-COMP:10332"/>
        <dbReference type="ChEBI" id="CHEBI:15378"/>
        <dbReference type="ChEBI" id="CHEBI:57856"/>
        <dbReference type="ChEBI" id="CHEBI:59789"/>
        <dbReference type="ChEBI" id="CHEBI:74495"/>
        <dbReference type="ChEBI" id="CHEBI:82748"/>
        <dbReference type="EC" id="2.1.1.207"/>
    </reaction>
</comment>
<keyword evidence="1 6" id="KW-0963">Cytoplasm</keyword>
<dbReference type="GO" id="GO:0141098">
    <property type="term" value="F:tRNA (cytidine(34)-2'-O)-methyltransferase activity"/>
    <property type="evidence" value="ECO:0007669"/>
    <property type="project" value="RHEA"/>
</dbReference>
<dbReference type="PIRSF" id="PIRSF029256">
    <property type="entry name" value="SpoU_TrmH_prd"/>
    <property type="match status" value="1"/>
</dbReference>
<dbReference type="HAMAP" id="MF_01885">
    <property type="entry name" value="tRNA_methyltr_TrmL"/>
    <property type="match status" value="1"/>
</dbReference>
<keyword evidence="10" id="KW-1185">Reference proteome</keyword>
<evidence type="ECO:0000259" key="8">
    <source>
        <dbReference type="Pfam" id="PF00588"/>
    </source>
</evidence>
<comment type="function">
    <text evidence="6">Could methylate the ribose at the nucleotide 34 wobble position in tRNA.</text>
</comment>
<sequence>MFNVVLVHPQIPPNTGNIGRLCVNTGAKLHLIKPLGFDISEKSLKRAGLDYWHKLDFTVWESLDAFVEEVPLQRCYFATTKATKPYFEAQFKPGDYLLFGSETKGLPMDLMQSNWQNAITIPMTKEGRSLNLAVSVGVVLYEAIRQNFEEFG</sequence>
<dbReference type="GO" id="GO:0042802">
    <property type="term" value="F:identical protein binding"/>
    <property type="evidence" value="ECO:0007669"/>
    <property type="project" value="UniProtKB-ARBA"/>
</dbReference>
<dbReference type="CDD" id="cd18094">
    <property type="entry name" value="SpoU-like_TrmL"/>
    <property type="match status" value="1"/>
</dbReference>
<dbReference type="InterPro" id="IPR029026">
    <property type="entry name" value="tRNA_m1G_MTases_N"/>
</dbReference>
<feature type="binding site" evidence="6 7">
    <location>
        <position position="129"/>
    </location>
    <ligand>
        <name>S-adenosyl-L-methionine</name>
        <dbReference type="ChEBI" id="CHEBI:59789"/>
    </ligand>
</feature>
<evidence type="ECO:0000256" key="3">
    <source>
        <dbReference type="ARBA" id="ARBA00022679"/>
    </source>
</evidence>
<dbReference type="STRING" id="1069081.SAMN05660197_1277"/>
<name>A0A1W1WTE2_9BACT</name>
<dbReference type="FunFam" id="3.40.1280.10:FF:000002">
    <property type="entry name" value="Peptidylprolyl isomerase"/>
    <property type="match status" value="1"/>
</dbReference>
<reference evidence="10" key="1">
    <citation type="submission" date="2017-04" db="EMBL/GenBank/DDBJ databases">
        <authorList>
            <person name="Varghese N."/>
            <person name="Submissions S."/>
        </authorList>
    </citation>
    <scope>NUCLEOTIDE SEQUENCE [LARGE SCALE GENOMIC DNA]</scope>
    <source>
        <strain evidence="10">DSM 16512</strain>
    </source>
</reference>
<comment type="subcellular location">
    <subcellularLocation>
        <location evidence="6">Cytoplasm</location>
    </subcellularLocation>
</comment>
<organism evidence="9 10">
    <name type="scientific">Nitratiruptor tergarcus DSM 16512</name>
    <dbReference type="NCBI Taxonomy" id="1069081"/>
    <lineage>
        <taxon>Bacteria</taxon>
        <taxon>Pseudomonadati</taxon>
        <taxon>Campylobacterota</taxon>
        <taxon>Epsilonproteobacteria</taxon>
        <taxon>Nautiliales</taxon>
        <taxon>Nitratiruptoraceae</taxon>
        <taxon>Nitratiruptor</taxon>
    </lineage>
</organism>
<feature type="domain" description="tRNA/rRNA methyltransferase SpoU type" evidence="8">
    <location>
        <begin position="2"/>
        <end position="141"/>
    </location>
</feature>
<comment type="caution">
    <text evidence="6">Lacks conserved residue(s) required for the propagation of feature annotation.</text>
</comment>
<dbReference type="InterPro" id="IPR016914">
    <property type="entry name" value="TrmL"/>
</dbReference>
<dbReference type="GO" id="GO:0005737">
    <property type="term" value="C:cytoplasm"/>
    <property type="evidence" value="ECO:0007669"/>
    <property type="project" value="UniProtKB-SubCell"/>
</dbReference>
<dbReference type="Proteomes" id="UP000192602">
    <property type="component" value="Unassembled WGS sequence"/>
</dbReference>
<feature type="binding site" evidence="6 7">
    <location>
        <position position="121"/>
    </location>
    <ligand>
        <name>S-adenosyl-L-methionine</name>
        <dbReference type="ChEBI" id="CHEBI:59789"/>
    </ligand>
</feature>
<evidence type="ECO:0000256" key="7">
    <source>
        <dbReference type="PIRSR" id="PIRSR029256-1"/>
    </source>
</evidence>
<dbReference type="InterPro" id="IPR029028">
    <property type="entry name" value="Alpha/beta_knot_MTases"/>
</dbReference>
<dbReference type="EC" id="2.1.1.207" evidence="6"/>
<keyword evidence="4 6" id="KW-0949">S-adenosyl-L-methionine</keyword>
<dbReference type="RefSeq" id="WP_084275695.1">
    <property type="nucleotide sequence ID" value="NZ_AP026671.1"/>
</dbReference>
<evidence type="ECO:0000256" key="6">
    <source>
        <dbReference type="HAMAP-Rule" id="MF_01885"/>
    </source>
</evidence>
<dbReference type="Gene3D" id="3.40.1280.10">
    <property type="match status" value="1"/>
</dbReference>
<evidence type="ECO:0000313" key="10">
    <source>
        <dbReference type="Proteomes" id="UP000192602"/>
    </source>
</evidence>
<dbReference type="PANTHER" id="PTHR42971:SF1">
    <property type="entry name" value="TRNA (CYTIDINE(34)-2'-O)-METHYLTRANSFERASE"/>
    <property type="match status" value="1"/>
</dbReference>
<evidence type="ECO:0000256" key="1">
    <source>
        <dbReference type="ARBA" id="ARBA00022490"/>
    </source>
</evidence>
<keyword evidence="5 6" id="KW-0819">tRNA processing</keyword>
<evidence type="ECO:0000256" key="5">
    <source>
        <dbReference type="ARBA" id="ARBA00022694"/>
    </source>
</evidence>
<dbReference type="Pfam" id="PF00588">
    <property type="entry name" value="SpoU_methylase"/>
    <property type="match status" value="1"/>
</dbReference>
<comment type="similarity">
    <text evidence="6">Belongs to the class IV-like SAM-binding methyltransferase superfamily. RNA methyltransferase TrmH family. TrmL subfamily.</text>
</comment>
<dbReference type="GO" id="GO:0141102">
    <property type="term" value="F:tRNA (5-carboxymethylaminomethyluridine(34)-2'-O)-methyltransferase activity"/>
    <property type="evidence" value="ECO:0007669"/>
    <property type="project" value="RHEA"/>
</dbReference>
<evidence type="ECO:0000313" key="9">
    <source>
        <dbReference type="EMBL" id="SMC09469.1"/>
    </source>
</evidence>
<evidence type="ECO:0000256" key="4">
    <source>
        <dbReference type="ARBA" id="ARBA00022691"/>
    </source>
</evidence>
<dbReference type="GO" id="GO:0002130">
    <property type="term" value="P:wobble position ribose methylation"/>
    <property type="evidence" value="ECO:0007669"/>
    <property type="project" value="TreeGrafter"/>
</dbReference>